<proteinExistence type="predicted"/>
<comment type="caution">
    <text evidence="1">The sequence shown here is derived from an EMBL/GenBank/DDBJ whole genome shotgun (WGS) entry which is preliminary data.</text>
</comment>
<reference evidence="1 2" key="1">
    <citation type="submission" date="2020-07" db="EMBL/GenBank/DDBJ databases">
        <title>Sequencing the genomes of 1000 actinobacteria strains.</title>
        <authorList>
            <person name="Klenk H.-P."/>
        </authorList>
    </citation>
    <scope>NUCLEOTIDE SEQUENCE [LARGE SCALE GENOMIC DNA]</scope>
    <source>
        <strain evidence="1 2">DSM 104006</strain>
    </source>
</reference>
<dbReference type="AlphaFoldDB" id="A0A853B3M0"/>
<evidence type="ECO:0008006" key="3">
    <source>
        <dbReference type="Google" id="ProtNLM"/>
    </source>
</evidence>
<protein>
    <recommendedName>
        <fullName evidence="3">Molecular chaperone Hsp90</fullName>
    </recommendedName>
</protein>
<keyword evidence="2" id="KW-1185">Reference proteome</keyword>
<organism evidence="1 2">
    <name type="scientific">Amycolatopsis endophytica</name>
    <dbReference type="NCBI Taxonomy" id="860233"/>
    <lineage>
        <taxon>Bacteria</taxon>
        <taxon>Bacillati</taxon>
        <taxon>Actinomycetota</taxon>
        <taxon>Actinomycetes</taxon>
        <taxon>Pseudonocardiales</taxon>
        <taxon>Pseudonocardiaceae</taxon>
        <taxon>Amycolatopsis</taxon>
    </lineage>
</organism>
<sequence length="913" mass="97059">MTDPFGTGALRNSVLRAWQDSPTRFTEDTNAEQDLRVGGYRDRLFVELAQNAADAAAAAGTPGTLRVSLTDGELRVANTGAPLDAAGVASLASLRASAKQGGAVGQFGVGFAAVLAVTSEPRVISRTGGVAFSETRTREAAGRDGAVPVLRLPWPSDEDVPEGFDTEVRLPLRDDVDAADLLARLGDEAADLLLSLHWLARIEAPGAVWTRSEVDGVVELGTPSGTVRWLTQAGEGAVWAKPVDGRLTEDVLHAPTPTDERLSLPARLIATVPLEPSRRRVLPGADAALAAAAREYPALVRRLAPGDRLELVPEAGFPLSEVDGTLRELVSRQLATQAWLPAARGDDLVPSGARVLSVESPRLLELLADVVTGLAGISGYEPAQVLATVDADRLDVSELVDLLTGADRGPEWWRALYDAFLPLLDNHEVTADELGALPVPLADGRTLPGPRGALLLGPSELLDLLADADVGGLRLVHPDAAHPLLERLGAKQAGATDLLEAPALREAVERSVTDAESGLDTEPLAKAVLRLASDTSGEGLGALALPSADGWRRADELVLATSPLREVFDPEVFEEDGPFSVLDAEFAQQWPVRVLTELGVLDEFLVVDNEDERPEIRDLDLVADDAWPRALALIAGQRETWQALTMRGSPSAAWLGRNALLAGRAPADWRLPDAEGLTGLYDPVPDVEVRADVLAAAGVRSALAVRTLDDAADLLDRLGDPDRVVPPGLILRAHAVLAAADLEWSELDAPERVRTVDGSVVDAERTAVLDQPWLGAVWAPERLVAASPGADAAALAELLDIPLLSEHADARVSSEGEFVPWPEMTALVLAAELLDISLPDGGLVVHDELTVEMDGVKRATPWWCESGKFHGEHHAEDSPEGLARAFAWATGRWSERHLVEAVLNDPATTTFLL</sequence>
<dbReference type="EMBL" id="JACCFK010000001">
    <property type="protein sequence ID" value="NYI89226.1"/>
    <property type="molecule type" value="Genomic_DNA"/>
</dbReference>
<dbReference type="RefSeq" id="WP_179773411.1">
    <property type="nucleotide sequence ID" value="NZ_JACCFK010000001.1"/>
</dbReference>
<dbReference type="NCBIfam" id="NF047352">
    <property type="entry name" value="P_loop_sacsin"/>
    <property type="match status" value="1"/>
</dbReference>
<accession>A0A853B3M0</accession>
<evidence type="ECO:0000313" key="2">
    <source>
        <dbReference type="Proteomes" id="UP000549616"/>
    </source>
</evidence>
<dbReference type="InterPro" id="IPR036890">
    <property type="entry name" value="HATPase_C_sf"/>
</dbReference>
<gene>
    <name evidence="1" type="ORF">HNR02_002549</name>
</gene>
<name>A0A853B3M0_9PSEU</name>
<dbReference type="SUPFAM" id="SSF55874">
    <property type="entry name" value="ATPase domain of HSP90 chaperone/DNA topoisomerase II/histidine kinase"/>
    <property type="match status" value="1"/>
</dbReference>
<dbReference type="Proteomes" id="UP000549616">
    <property type="component" value="Unassembled WGS sequence"/>
</dbReference>
<evidence type="ECO:0000313" key="1">
    <source>
        <dbReference type="EMBL" id="NYI89226.1"/>
    </source>
</evidence>